<keyword evidence="7 12" id="KW-0547">Nucleotide-binding</keyword>
<dbReference type="InterPro" id="IPR001772">
    <property type="entry name" value="KA1_dom"/>
</dbReference>
<dbReference type="Pfam" id="PF00069">
    <property type="entry name" value="Pkinase"/>
    <property type="match status" value="1"/>
</dbReference>
<reference evidence="16 17" key="1">
    <citation type="submission" date="2023-12" db="EMBL/GenBank/DDBJ databases">
        <title>A high-quality genome assembly for Dillenia turbinata (Dilleniales).</title>
        <authorList>
            <person name="Chanderbali A."/>
        </authorList>
    </citation>
    <scope>NUCLEOTIDE SEQUENCE [LARGE SCALE GENOMIC DNA]</scope>
    <source>
        <strain evidence="16">LSX21</strain>
        <tissue evidence="16">Leaf</tissue>
    </source>
</reference>
<evidence type="ECO:0000256" key="7">
    <source>
        <dbReference type="ARBA" id="ARBA00022741"/>
    </source>
</evidence>
<evidence type="ECO:0000256" key="4">
    <source>
        <dbReference type="ARBA" id="ARBA00022490"/>
    </source>
</evidence>
<dbReference type="InterPro" id="IPR028375">
    <property type="entry name" value="KA1/Ssp2_C"/>
</dbReference>
<comment type="catalytic activity">
    <reaction evidence="10">
        <text>L-threonyl-[protein] + ATP = O-phospho-L-threonyl-[protein] + ADP + H(+)</text>
        <dbReference type="Rhea" id="RHEA:46608"/>
        <dbReference type="Rhea" id="RHEA-COMP:11060"/>
        <dbReference type="Rhea" id="RHEA-COMP:11605"/>
        <dbReference type="ChEBI" id="CHEBI:15378"/>
        <dbReference type="ChEBI" id="CHEBI:30013"/>
        <dbReference type="ChEBI" id="CHEBI:30616"/>
        <dbReference type="ChEBI" id="CHEBI:61977"/>
        <dbReference type="ChEBI" id="CHEBI:456216"/>
        <dbReference type="EC" id="2.7.11.1"/>
    </reaction>
</comment>
<evidence type="ECO:0000256" key="1">
    <source>
        <dbReference type="ARBA" id="ARBA00004496"/>
    </source>
</evidence>
<keyword evidence="8 16" id="KW-0418">Kinase</keyword>
<sequence>MFREMDKSTSRGSSSRSAAILHNYRIIKNIGHGNYAKVVSAEHLPTGNMVAIKILDRHKMKQDKMEENVKREIKIFRLLVHPHILRLYEIMETPTKIYLVMEYMDSGDLYDYIIQNGRLHDNVARKMFQQIISGLEYCHKNMVAHRDLKPENLLLDSKGNVKIADFGLSNILQDGHFLKTSCGSPNYAAPEVVSRRLYAGPEVDVWSCGVILYAMLCAFLPFDDGNLTNLYKKIKSAFYLLPSNLSPGARDLIQRMLEVDPMKRITIPEIRQHYWFLACLPPYLALPQPDTRRQTNKAHAAIPDKSFRLYSIVTFLRNENAINTSQVDENILEQVVQMGFDKGQLIESLQNRKQNNVLPFATVTYHLLLDNLSRASGHYLRPEILDSMEGGFACTYWADLQPFPVDCFRGQSNHQSIGLRPSLTQQQRKWDLGLQSAAHPQEIMIVVLKAMENLDVLWKKIGHYNMKCKWFRGSIEHPESMMSTPIEDPSTSTSMMSDTDALSQNEVKFELQPWLQPWHLSIPIFVLSPSSHAKYTVTLPCLHYCALKLMLIYAFVFVGQLYMTPEDKYLLDLQRVAGSQILFLDFCAALLGQLKVF</sequence>
<evidence type="ECO:0000256" key="9">
    <source>
        <dbReference type="ARBA" id="ARBA00022840"/>
    </source>
</evidence>
<feature type="domain" description="KA1" evidence="15">
    <location>
        <begin position="548"/>
        <end position="596"/>
    </location>
</feature>
<evidence type="ECO:0000313" key="16">
    <source>
        <dbReference type="EMBL" id="KAK6920922.1"/>
    </source>
</evidence>
<evidence type="ECO:0000256" key="5">
    <source>
        <dbReference type="ARBA" id="ARBA00022527"/>
    </source>
</evidence>
<keyword evidence="5" id="KW-0723">Serine/threonine-protein kinase</keyword>
<dbReference type="SUPFAM" id="SSF56112">
    <property type="entry name" value="Protein kinase-like (PK-like)"/>
    <property type="match status" value="1"/>
</dbReference>
<evidence type="ECO:0000256" key="10">
    <source>
        <dbReference type="ARBA" id="ARBA00047899"/>
    </source>
</evidence>
<feature type="domain" description="UBA" evidence="14">
    <location>
        <begin position="326"/>
        <end position="370"/>
    </location>
</feature>
<dbReference type="GO" id="GO:0005524">
    <property type="term" value="F:ATP binding"/>
    <property type="evidence" value="ECO:0007669"/>
    <property type="project" value="UniProtKB-UniRule"/>
</dbReference>
<dbReference type="InterPro" id="IPR017441">
    <property type="entry name" value="Protein_kinase_ATP_BS"/>
</dbReference>
<dbReference type="SUPFAM" id="SSF103243">
    <property type="entry name" value="KA1-like"/>
    <property type="match status" value="1"/>
</dbReference>
<dbReference type="PROSITE" id="PS00108">
    <property type="entry name" value="PROTEIN_KINASE_ST"/>
    <property type="match status" value="1"/>
</dbReference>
<evidence type="ECO:0000259" key="13">
    <source>
        <dbReference type="PROSITE" id="PS50011"/>
    </source>
</evidence>
<dbReference type="InterPro" id="IPR015940">
    <property type="entry name" value="UBA"/>
</dbReference>
<dbReference type="EMBL" id="JBAMMX010000020">
    <property type="protein sequence ID" value="KAK6920922.1"/>
    <property type="molecule type" value="Genomic_DNA"/>
</dbReference>
<accession>A0AAN8V4P6</accession>
<dbReference type="CDD" id="cd14335">
    <property type="entry name" value="UBA_SnRK1_plant"/>
    <property type="match status" value="1"/>
</dbReference>
<organism evidence="16 17">
    <name type="scientific">Dillenia turbinata</name>
    <dbReference type="NCBI Taxonomy" id="194707"/>
    <lineage>
        <taxon>Eukaryota</taxon>
        <taxon>Viridiplantae</taxon>
        <taxon>Streptophyta</taxon>
        <taxon>Embryophyta</taxon>
        <taxon>Tracheophyta</taxon>
        <taxon>Spermatophyta</taxon>
        <taxon>Magnoliopsida</taxon>
        <taxon>eudicotyledons</taxon>
        <taxon>Gunneridae</taxon>
        <taxon>Pentapetalae</taxon>
        <taxon>Dilleniales</taxon>
        <taxon>Dilleniaceae</taxon>
        <taxon>Dillenia</taxon>
    </lineage>
</organism>
<dbReference type="GO" id="GO:0035556">
    <property type="term" value="P:intracellular signal transduction"/>
    <property type="evidence" value="ECO:0007669"/>
    <property type="project" value="TreeGrafter"/>
</dbReference>
<dbReference type="InterPro" id="IPR011009">
    <property type="entry name" value="Kinase-like_dom_sf"/>
</dbReference>
<dbReference type="PANTHER" id="PTHR24346">
    <property type="entry name" value="MAP/MICROTUBULE AFFINITY-REGULATING KINASE"/>
    <property type="match status" value="1"/>
</dbReference>
<gene>
    <name evidence="16" type="ORF">RJ641_014600</name>
</gene>
<feature type="binding site" evidence="12">
    <location>
        <position position="53"/>
    </location>
    <ligand>
        <name>ATP</name>
        <dbReference type="ChEBI" id="CHEBI:30616"/>
    </ligand>
</feature>
<dbReference type="Gene3D" id="3.30.310.80">
    <property type="entry name" value="Kinase associated domain 1, KA1"/>
    <property type="match status" value="1"/>
</dbReference>
<evidence type="ECO:0000256" key="3">
    <source>
        <dbReference type="ARBA" id="ARBA00012513"/>
    </source>
</evidence>
<evidence type="ECO:0000256" key="11">
    <source>
        <dbReference type="ARBA" id="ARBA00048679"/>
    </source>
</evidence>
<dbReference type="GO" id="GO:0005737">
    <property type="term" value="C:cytoplasm"/>
    <property type="evidence" value="ECO:0007669"/>
    <property type="project" value="UniProtKB-SubCell"/>
</dbReference>
<evidence type="ECO:0000256" key="8">
    <source>
        <dbReference type="ARBA" id="ARBA00022777"/>
    </source>
</evidence>
<dbReference type="PROSITE" id="PS50011">
    <property type="entry name" value="PROTEIN_KINASE_DOM"/>
    <property type="match status" value="1"/>
</dbReference>
<evidence type="ECO:0000256" key="2">
    <source>
        <dbReference type="ARBA" id="ARBA00006234"/>
    </source>
</evidence>
<dbReference type="Pfam" id="PF02149">
    <property type="entry name" value="KA1"/>
    <property type="match status" value="1"/>
</dbReference>
<keyword evidence="6" id="KW-0808">Transferase</keyword>
<proteinExistence type="inferred from homology"/>
<dbReference type="PROSITE" id="PS50032">
    <property type="entry name" value="KA1"/>
    <property type="match status" value="1"/>
</dbReference>
<comment type="subcellular location">
    <subcellularLocation>
        <location evidence="1">Cytoplasm</location>
    </subcellularLocation>
</comment>
<dbReference type="InterPro" id="IPR000719">
    <property type="entry name" value="Prot_kinase_dom"/>
</dbReference>
<dbReference type="AlphaFoldDB" id="A0AAN8V4P6"/>
<keyword evidence="17" id="KW-1185">Reference proteome</keyword>
<dbReference type="SMART" id="SM00220">
    <property type="entry name" value="S_TKc"/>
    <property type="match status" value="1"/>
</dbReference>
<dbReference type="GO" id="GO:0004674">
    <property type="term" value="F:protein serine/threonine kinase activity"/>
    <property type="evidence" value="ECO:0007669"/>
    <property type="project" value="UniProtKB-KW"/>
</dbReference>
<dbReference type="FunFam" id="1.10.510.10:FF:001222">
    <property type="entry name" value="Serine/threonine-protein kinase ppk25"/>
    <property type="match status" value="1"/>
</dbReference>
<dbReference type="EC" id="2.7.11.1" evidence="3"/>
<dbReference type="PANTHER" id="PTHR24346:SF82">
    <property type="entry name" value="KP78A-RELATED"/>
    <property type="match status" value="1"/>
</dbReference>
<evidence type="ECO:0000259" key="15">
    <source>
        <dbReference type="PROSITE" id="PS50032"/>
    </source>
</evidence>
<protein>
    <recommendedName>
        <fullName evidence="3">non-specific serine/threonine protein kinase</fullName>
        <ecNumber evidence="3">2.7.11.1</ecNumber>
    </recommendedName>
</protein>
<evidence type="ECO:0000256" key="6">
    <source>
        <dbReference type="ARBA" id="ARBA00022679"/>
    </source>
</evidence>
<dbReference type="PROSITE" id="PS00107">
    <property type="entry name" value="PROTEIN_KINASE_ATP"/>
    <property type="match status" value="1"/>
</dbReference>
<keyword evidence="4" id="KW-0963">Cytoplasm</keyword>
<evidence type="ECO:0000256" key="12">
    <source>
        <dbReference type="PROSITE-ProRule" id="PRU10141"/>
    </source>
</evidence>
<dbReference type="InterPro" id="IPR008271">
    <property type="entry name" value="Ser/Thr_kinase_AS"/>
</dbReference>
<comment type="catalytic activity">
    <reaction evidence="11">
        <text>L-seryl-[protein] + ATP = O-phospho-L-seryl-[protein] + ADP + H(+)</text>
        <dbReference type="Rhea" id="RHEA:17989"/>
        <dbReference type="Rhea" id="RHEA-COMP:9863"/>
        <dbReference type="Rhea" id="RHEA-COMP:11604"/>
        <dbReference type="ChEBI" id="CHEBI:15378"/>
        <dbReference type="ChEBI" id="CHEBI:29999"/>
        <dbReference type="ChEBI" id="CHEBI:30616"/>
        <dbReference type="ChEBI" id="CHEBI:83421"/>
        <dbReference type="ChEBI" id="CHEBI:456216"/>
        <dbReference type="EC" id="2.7.11.1"/>
    </reaction>
</comment>
<evidence type="ECO:0000313" key="17">
    <source>
        <dbReference type="Proteomes" id="UP001370490"/>
    </source>
</evidence>
<evidence type="ECO:0000259" key="14">
    <source>
        <dbReference type="PROSITE" id="PS50030"/>
    </source>
</evidence>
<dbReference type="Gene3D" id="1.10.510.10">
    <property type="entry name" value="Transferase(Phosphotransferase) domain 1"/>
    <property type="match status" value="1"/>
</dbReference>
<keyword evidence="9 12" id="KW-0067">ATP-binding</keyword>
<comment type="similarity">
    <text evidence="2">Belongs to the protein kinase superfamily. CAMK Ser/Thr protein kinase family. SNF1 subfamily.</text>
</comment>
<dbReference type="Proteomes" id="UP001370490">
    <property type="component" value="Unassembled WGS sequence"/>
</dbReference>
<dbReference type="FunFam" id="3.30.200.20:FF:000003">
    <property type="entry name" value="Non-specific serine/threonine protein kinase"/>
    <property type="match status" value="1"/>
</dbReference>
<name>A0AAN8V4P6_9MAGN</name>
<dbReference type="PROSITE" id="PS50030">
    <property type="entry name" value="UBA"/>
    <property type="match status" value="1"/>
</dbReference>
<comment type="caution">
    <text evidence="16">The sequence shown here is derived from an EMBL/GenBank/DDBJ whole genome shotgun (WGS) entry which is preliminary data.</text>
</comment>
<feature type="domain" description="Protein kinase" evidence="13">
    <location>
        <begin position="24"/>
        <end position="276"/>
    </location>
</feature>